<keyword evidence="4" id="KW-1185">Reference proteome</keyword>
<comment type="caution">
    <text evidence="3">The sequence shown here is derived from an EMBL/GenBank/DDBJ whole genome shotgun (WGS) entry which is preliminary data.</text>
</comment>
<dbReference type="EMBL" id="CAJPDR010000189">
    <property type="protein sequence ID" value="CAF9924400.1"/>
    <property type="molecule type" value="Genomic_DNA"/>
</dbReference>
<dbReference type="PANTHER" id="PTHR48079:SF6">
    <property type="entry name" value="NAD(P)-BINDING DOMAIN-CONTAINING PROTEIN-RELATED"/>
    <property type="match status" value="1"/>
</dbReference>
<evidence type="ECO:0000313" key="4">
    <source>
        <dbReference type="Proteomes" id="UP000664203"/>
    </source>
</evidence>
<dbReference type="SUPFAM" id="SSF51735">
    <property type="entry name" value="NAD(P)-binding Rossmann-fold domains"/>
    <property type="match status" value="1"/>
</dbReference>
<dbReference type="GO" id="GO:0005737">
    <property type="term" value="C:cytoplasm"/>
    <property type="evidence" value="ECO:0007669"/>
    <property type="project" value="TreeGrafter"/>
</dbReference>
<dbReference type="GO" id="GO:0016616">
    <property type="term" value="F:oxidoreductase activity, acting on the CH-OH group of donors, NAD or NADP as acceptor"/>
    <property type="evidence" value="ECO:0007669"/>
    <property type="project" value="InterPro"/>
</dbReference>
<dbReference type="Gene3D" id="3.40.50.720">
    <property type="entry name" value="NAD(P)-binding Rossmann-like Domain"/>
    <property type="match status" value="1"/>
</dbReference>
<dbReference type="Pfam" id="PF01073">
    <property type="entry name" value="3Beta_HSD"/>
    <property type="match status" value="1"/>
</dbReference>
<protein>
    <submittedName>
        <fullName evidence="3">Erg26, C-3 sterol dehydrogenase</fullName>
    </submittedName>
</protein>
<dbReference type="GO" id="GO:0004029">
    <property type="term" value="F:aldehyde dehydrogenase (NAD+) activity"/>
    <property type="evidence" value="ECO:0007669"/>
    <property type="project" value="TreeGrafter"/>
</dbReference>
<evidence type="ECO:0000256" key="1">
    <source>
        <dbReference type="SAM" id="MobiDB-lite"/>
    </source>
</evidence>
<dbReference type="InterPro" id="IPR002225">
    <property type="entry name" value="3Beta_OHSteriod_DH/Estase"/>
</dbReference>
<name>A0A8H3IKN2_9LECA</name>
<dbReference type="InterPro" id="IPR036291">
    <property type="entry name" value="NAD(P)-bd_dom_sf"/>
</dbReference>
<accession>A0A8H3IKN2</accession>
<dbReference type="OrthoDB" id="10058185at2759"/>
<dbReference type="AlphaFoldDB" id="A0A8H3IKN2"/>
<sequence>MAAGPEHINLDESTLLADSDSNSYSYVRTKAQADIMVLKANRRMSKQNQSGLLTACIRLPIVYGERDLVSIPGALAALEKNQTNFQLGDGSNMWDFASADNAAKAHILLAEALLRSVEKDYTTPKVDGEAFNITDGQPHLFWDFPLIIWKAAGWEPPADRAKKMVILPTRLALVIAVMMEWIYWVVTLGTQRPGLLSKQQVWISCYTHTYRIDKAKERLGYKPVPDFEAGIQKAVAWLLEEGGWGPRLQQPQSTLEKPETKSQS</sequence>
<dbReference type="PANTHER" id="PTHR48079">
    <property type="entry name" value="PROTEIN YEEZ"/>
    <property type="match status" value="1"/>
</dbReference>
<proteinExistence type="predicted"/>
<evidence type="ECO:0000313" key="3">
    <source>
        <dbReference type="EMBL" id="CAF9924400.1"/>
    </source>
</evidence>
<gene>
    <name evidence="3" type="primary">ERG26_1</name>
    <name evidence="3" type="ORF">ALECFALPRED_002741</name>
</gene>
<dbReference type="Proteomes" id="UP000664203">
    <property type="component" value="Unassembled WGS sequence"/>
</dbReference>
<evidence type="ECO:0000259" key="2">
    <source>
        <dbReference type="Pfam" id="PF01073"/>
    </source>
</evidence>
<dbReference type="GO" id="GO:0006694">
    <property type="term" value="P:steroid biosynthetic process"/>
    <property type="evidence" value="ECO:0007669"/>
    <property type="project" value="InterPro"/>
</dbReference>
<organism evidence="3 4">
    <name type="scientific">Alectoria fallacina</name>
    <dbReference type="NCBI Taxonomy" id="1903189"/>
    <lineage>
        <taxon>Eukaryota</taxon>
        <taxon>Fungi</taxon>
        <taxon>Dikarya</taxon>
        <taxon>Ascomycota</taxon>
        <taxon>Pezizomycotina</taxon>
        <taxon>Lecanoromycetes</taxon>
        <taxon>OSLEUM clade</taxon>
        <taxon>Lecanoromycetidae</taxon>
        <taxon>Lecanorales</taxon>
        <taxon>Lecanorineae</taxon>
        <taxon>Parmeliaceae</taxon>
        <taxon>Alectoria</taxon>
    </lineage>
</organism>
<reference evidence="3" key="1">
    <citation type="submission" date="2021-03" db="EMBL/GenBank/DDBJ databases">
        <authorList>
            <person name="Tagirdzhanova G."/>
        </authorList>
    </citation>
    <scope>NUCLEOTIDE SEQUENCE</scope>
</reference>
<dbReference type="InterPro" id="IPR051783">
    <property type="entry name" value="NAD(P)-dependent_oxidoreduct"/>
</dbReference>
<feature type="domain" description="3-beta hydroxysteroid dehydrogenase/isomerase" evidence="2">
    <location>
        <begin position="8"/>
        <end position="157"/>
    </location>
</feature>
<feature type="region of interest" description="Disordered" evidence="1">
    <location>
        <begin position="244"/>
        <end position="264"/>
    </location>
</feature>